<keyword evidence="2" id="KW-0186">Copper</keyword>
<dbReference type="AlphaFoldDB" id="A0A9X3S496"/>
<name>A0A9X3S496_9ACTN</name>
<comment type="caution">
    <text evidence="5">The sequence shown here is derived from an EMBL/GenBank/DDBJ whole genome shotgun (WGS) entry which is preliminary data.</text>
</comment>
<keyword evidence="3" id="KW-0732">Signal</keyword>
<dbReference type="PANTHER" id="PTHR38439:SF3">
    <property type="entry name" value="COPPER-RESISTANT CUPROPROTEIN COPI"/>
    <property type="match status" value="1"/>
</dbReference>
<feature type="chain" id="PRO_5040989834" evidence="3">
    <location>
        <begin position="28"/>
        <end position="119"/>
    </location>
</feature>
<organism evidence="5 6">
    <name type="scientific">Solirubrobacter ginsenosidimutans</name>
    <dbReference type="NCBI Taxonomy" id="490573"/>
    <lineage>
        <taxon>Bacteria</taxon>
        <taxon>Bacillati</taxon>
        <taxon>Actinomycetota</taxon>
        <taxon>Thermoleophilia</taxon>
        <taxon>Solirubrobacterales</taxon>
        <taxon>Solirubrobacteraceae</taxon>
        <taxon>Solirubrobacter</taxon>
    </lineage>
</organism>
<feature type="signal peptide" evidence="3">
    <location>
        <begin position="1"/>
        <end position="27"/>
    </location>
</feature>
<evidence type="ECO:0000256" key="1">
    <source>
        <dbReference type="ARBA" id="ARBA00022723"/>
    </source>
</evidence>
<accession>A0A9X3S496</accession>
<dbReference type="Gene3D" id="2.60.40.420">
    <property type="entry name" value="Cupredoxins - blue copper proteins"/>
    <property type="match status" value="1"/>
</dbReference>
<dbReference type="RefSeq" id="WP_270043458.1">
    <property type="nucleotide sequence ID" value="NZ_JAPDOD010000031.1"/>
</dbReference>
<feature type="domain" description="EfeO-type cupredoxin-like" evidence="4">
    <location>
        <begin position="26"/>
        <end position="118"/>
    </location>
</feature>
<dbReference type="InterPro" id="IPR033138">
    <property type="entry name" value="Cu_oxidase_CS"/>
</dbReference>
<dbReference type="PROSITE" id="PS00079">
    <property type="entry name" value="MULTICOPPER_OXIDASE1"/>
    <property type="match status" value="1"/>
</dbReference>
<evidence type="ECO:0000256" key="3">
    <source>
        <dbReference type="SAM" id="SignalP"/>
    </source>
</evidence>
<evidence type="ECO:0000259" key="4">
    <source>
        <dbReference type="Pfam" id="PF13473"/>
    </source>
</evidence>
<gene>
    <name evidence="5" type="ORF">OM076_28305</name>
</gene>
<evidence type="ECO:0000256" key="2">
    <source>
        <dbReference type="ARBA" id="ARBA00023008"/>
    </source>
</evidence>
<keyword evidence="1" id="KW-0479">Metal-binding</keyword>
<dbReference type="InterPro" id="IPR028096">
    <property type="entry name" value="EfeO_Cupredoxin"/>
</dbReference>
<dbReference type="Proteomes" id="UP001149140">
    <property type="component" value="Unassembled WGS sequence"/>
</dbReference>
<proteinExistence type="predicted"/>
<protein>
    <submittedName>
        <fullName evidence="5">Cupredoxin domain-containing protein</fullName>
    </submittedName>
</protein>
<dbReference type="EMBL" id="JAPDOD010000031">
    <property type="protein sequence ID" value="MDA0164207.1"/>
    <property type="molecule type" value="Genomic_DNA"/>
</dbReference>
<dbReference type="Pfam" id="PF13473">
    <property type="entry name" value="Cupredoxin_1"/>
    <property type="match status" value="1"/>
</dbReference>
<evidence type="ECO:0000313" key="6">
    <source>
        <dbReference type="Proteomes" id="UP001149140"/>
    </source>
</evidence>
<dbReference type="GO" id="GO:0046872">
    <property type="term" value="F:metal ion binding"/>
    <property type="evidence" value="ECO:0007669"/>
    <property type="project" value="UniProtKB-KW"/>
</dbReference>
<dbReference type="PANTHER" id="PTHR38439">
    <property type="entry name" value="AURACYANIN-B"/>
    <property type="match status" value="1"/>
</dbReference>
<keyword evidence="6" id="KW-1185">Reference proteome</keyword>
<dbReference type="SUPFAM" id="SSF49503">
    <property type="entry name" value="Cupredoxins"/>
    <property type="match status" value="1"/>
</dbReference>
<evidence type="ECO:0000313" key="5">
    <source>
        <dbReference type="EMBL" id="MDA0164207.1"/>
    </source>
</evidence>
<reference evidence="5" key="1">
    <citation type="submission" date="2022-10" db="EMBL/GenBank/DDBJ databases">
        <title>The WGS of Solirubrobacter ginsenosidimutans DSM 21036.</title>
        <authorList>
            <person name="Jiang Z."/>
        </authorList>
    </citation>
    <scope>NUCLEOTIDE SEQUENCE</scope>
    <source>
        <strain evidence="5">DSM 21036</strain>
    </source>
</reference>
<dbReference type="InterPro" id="IPR050845">
    <property type="entry name" value="Cu-binding_ET"/>
</dbReference>
<dbReference type="InterPro" id="IPR008972">
    <property type="entry name" value="Cupredoxin"/>
</dbReference>
<sequence length="119" mass="12088">MRKNKLAAGAVVLAVGLGGVATTAVSAAPNTTYKLSADKSKLKFNKSTIRAKSGKVTLSLSNPSSLPHNISIQGKGKGKVVNKGGTSTVSATLKKGTYTFLCTVDGHAKAGMKGKLIVS</sequence>